<protein>
    <recommendedName>
        <fullName evidence="3">HTH marR-type domain-containing protein</fullName>
    </recommendedName>
</protein>
<dbReference type="SUPFAM" id="SSF46785">
    <property type="entry name" value="Winged helix' DNA-binding domain"/>
    <property type="match status" value="1"/>
</dbReference>
<dbReference type="EMBL" id="MIPT01000001">
    <property type="protein sequence ID" value="OHT20840.1"/>
    <property type="molecule type" value="Genomic_DNA"/>
</dbReference>
<evidence type="ECO:0008006" key="3">
    <source>
        <dbReference type="Google" id="ProtNLM"/>
    </source>
</evidence>
<dbReference type="Proteomes" id="UP000179467">
    <property type="component" value="Unassembled WGS sequence"/>
</dbReference>
<evidence type="ECO:0000313" key="1">
    <source>
        <dbReference type="EMBL" id="OHT20840.1"/>
    </source>
</evidence>
<proteinExistence type="predicted"/>
<evidence type="ECO:0000313" key="2">
    <source>
        <dbReference type="Proteomes" id="UP000179467"/>
    </source>
</evidence>
<dbReference type="InterPro" id="IPR036388">
    <property type="entry name" value="WH-like_DNA-bd_sf"/>
</dbReference>
<dbReference type="RefSeq" id="WP_139181730.1">
    <property type="nucleotide sequence ID" value="NZ_MIPT01000001.1"/>
</dbReference>
<dbReference type="AlphaFoldDB" id="A0A1S1HJZ0"/>
<comment type="caution">
    <text evidence="1">The sequence shown here is derived from an EMBL/GenBank/DDBJ whole genome shotgun (WGS) entry which is preliminary data.</text>
</comment>
<organism evidence="1 2">
    <name type="scientific">Edaphosphingomonas haloaromaticamans</name>
    <dbReference type="NCBI Taxonomy" id="653954"/>
    <lineage>
        <taxon>Bacteria</taxon>
        <taxon>Pseudomonadati</taxon>
        <taxon>Pseudomonadota</taxon>
        <taxon>Alphaproteobacteria</taxon>
        <taxon>Sphingomonadales</taxon>
        <taxon>Rhizorhabdaceae</taxon>
        <taxon>Edaphosphingomonas</taxon>
    </lineage>
</organism>
<accession>A0A1S1HJZ0</accession>
<gene>
    <name evidence="1" type="ORF">BHE75_02844</name>
</gene>
<dbReference type="Gene3D" id="1.10.10.10">
    <property type="entry name" value="Winged helix-like DNA-binding domain superfamily/Winged helix DNA-binding domain"/>
    <property type="match status" value="1"/>
</dbReference>
<reference evidence="1 2" key="1">
    <citation type="submission" date="2016-09" db="EMBL/GenBank/DDBJ databases">
        <title>Metabolic pathway, cell adaptation mechanisms and a novel monoxygenase revealed through proteogenomic-transcription analysis of a Sphingomonas haloaromaticamans strain degrading the fungicide ortho-phenylphenol.</title>
        <authorList>
            <person name="Perruchon C."/>
            <person name="Papadopoulou E.S."/>
            <person name="Rousidou C."/>
            <person name="Vasileiadis S."/>
            <person name="Tanou G."/>
            <person name="Amoutzias G."/>
            <person name="Molassiotis A."/>
            <person name="Karpouzas D.G."/>
        </authorList>
    </citation>
    <scope>NUCLEOTIDE SEQUENCE [LARGE SCALE GENOMIC DNA]</scope>
    <source>
        <strain evidence="1 2">P3</strain>
    </source>
</reference>
<name>A0A1S1HJZ0_9SPHN</name>
<sequence>MGDDPNQDWPVSADGGPASVLVCGADALARAEIAEVARAIGLPAEAVGLDADGIARFGRAGPGDILVAELGGCPAGLFDDALSALRRRADRGLPVIVAAPLDRIDAVMGEFGGGDVPILCQPTPGDIAAALVGARGRPFPAVAEGKADELYPQLQNLAEQMAQVARALAQLSQGGQPGADGVSAHALAFRAAPRTEPDVDAAYVRAIIRGRRLRDNYFPAELFADPAWDMLLDLMAARLEGSDVAVSSLCIAAAVPPTTALRWIKTLTDSGLFVRIADPHDGRRVFITLSDAAAAGMLNYLAAARRIASPVA</sequence>
<keyword evidence="2" id="KW-1185">Reference proteome</keyword>
<dbReference type="OrthoDB" id="7594920at2"/>
<dbReference type="InterPro" id="IPR036390">
    <property type="entry name" value="WH_DNA-bd_sf"/>
</dbReference>